<comment type="caution">
    <text evidence="1">The sequence shown here is derived from an EMBL/GenBank/DDBJ whole genome shotgun (WGS) entry which is preliminary data.</text>
</comment>
<evidence type="ECO:0000313" key="1">
    <source>
        <dbReference type="EMBL" id="KAJ2814026.1"/>
    </source>
</evidence>
<evidence type="ECO:0000313" key="2">
    <source>
        <dbReference type="Proteomes" id="UP001140096"/>
    </source>
</evidence>
<organism evidence="1 2">
    <name type="scientific">Coemansia furcata</name>
    <dbReference type="NCBI Taxonomy" id="417177"/>
    <lineage>
        <taxon>Eukaryota</taxon>
        <taxon>Fungi</taxon>
        <taxon>Fungi incertae sedis</taxon>
        <taxon>Zoopagomycota</taxon>
        <taxon>Kickxellomycotina</taxon>
        <taxon>Kickxellomycetes</taxon>
        <taxon>Kickxellales</taxon>
        <taxon>Kickxellaceae</taxon>
        <taxon>Coemansia</taxon>
    </lineage>
</organism>
<sequence length="720" mass="78498">MATIPTLIVAPAILAAGIAYRYAGGSEPEARSIQARPMQRRLSEADTRAEVRSTAGGGHFEQDFQPRVPTQRQLVGTFIPTSLLGPALQAQAAGGGTPGDQDTLSSRKTLYGMSGGPVELTPEHAGRYPRTTEEIEHSSWLQRAARSITGDLGPIEHQERVVSMQHAGDSQTAESAEPTPRYFVRESVSAGDRAVRDVERAADSARTWFWAKSKEVDEDIDKMAVDAQNSATQAFDETQGWFWSKKKEVDHDLNQMSSDINKRASEVAESTRDAADQARGWYVAKKKEVDDDFNKTASDVTDHTKKAYDDAQHWYTSKKKEVDDAAAAAADDFNKQANEVAESARDAVDQTRGWYRAKKEEVDDDLNRMSDDVADYTKKAYDETQGWFRSKKKEADDVAHDIRRRASDVSASARQGAEEATAAAARDVTRRASDASESAKQAADTTWSWLWSKKTEVDEAAASALDSAKDQAESARESVAATSQQTKDALRGAAETAGDWVAEKRASVADSARQSAGDARDWVEDTTGDISSSLGRADDISRAWLWSVKGEADQAIADTAGAVQQKAEAASNSAWESADAAARSYWQRGLDAGTGWRPSAETTIDSTPRDDSSAPQKQRRDSLLSGIDDNSVIHALDEKFNEARSILRSTTDEIKTMASDASSAASETLRTAAEKTLPRPSNDGINMEETDSHRDMANQARFVEANSHIPLLSSSPRKRT</sequence>
<keyword evidence="2" id="KW-1185">Reference proteome</keyword>
<gene>
    <name evidence="1" type="ORF">H4S07_000228</name>
</gene>
<proteinExistence type="predicted"/>
<protein>
    <submittedName>
        <fullName evidence="1">Uncharacterized protein</fullName>
    </submittedName>
</protein>
<reference evidence="1" key="1">
    <citation type="submission" date="2022-07" db="EMBL/GenBank/DDBJ databases">
        <title>Phylogenomic reconstructions and comparative analyses of Kickxellomycotina fungi.</title>
        <authorList>
            <person name="Reynolds N.K."/>
            <person name="Stajich J.E."/>
            <person name="Barry K."/>
            <person name="Grigoriev I.V."/>
            <person name="Crous P."/>
            <person name="Smith M.E."/>
        </authorList>
    </citation>
    <scope>NUCLEOTIDE SEQUENCE</scope>
    <source>
        <strain evidence="1">CBS 102833</strain>
    </source>
</reference>
<accession>A0ACC1LRW6</accession>
<name>A0ACC1LRW6_9FUNG</name>
<dbReference type="Proteomes" id="UP001140096">
    <property type="component" value="Unassembled WGS sequence"/>
</dbReference>
<dbReference type="EMBL" id="JANBUP010000008">
    <property type="protein sequence ID" value="KAJ2814026.1"/>
    <property type="molecule type" value="Genomic_DNA"/>
</dbReference>